<feature type="domain" description="YCII-related" evidence="2">
    <location>
        <begin position="7"/>
        <end position="102"/>
    </location>
</feature>
<dbReference type="PANTHER" id="PTHR35174:SF1">
    <property type="entry name" value="BLL0086 PROTEIN"/>
    <property type="match status" value="1"/>
</dbReference>
<dbReference type="Pfam" id="PF03795">
    <property type="entry name" value="YCII"/>
    <property type="match status" value="1"/>
</dbReference>
<sequence>MPRFLSISYHDEQNRPAEAPSAELQQRMGELYEEITKAGVVLDMAELAPTSEATKVTWSGDKAHYTDGPFTESREVVGGYTIIQAKDKAEALEWARRFLEVQGRYEPTTSVEVREIAE</sequence>
<name>A0A4P6Q7X0_9ACTN</name>
<dbReference type="OrthoDB" id="668782at2"/>
<accession>A0A4P6Q7X0</accession>
<keyword evidence="4" id="KW-1185">Reference proteome</keyword>
<dbReference type="RefSeq" id="WP_131099055.1">
    <property type="nucleotide sequence ID" value="NZ_CP036455.1"/>
</dbReference>
<dbReference type="AlphaFoldDB" id="A0A4P6Q7X0"/>
<dbReference type="SUPFAM" id="SSF54909">
    <property type="entry name" value="Dimeric alpha+beta barrel"/>
    <property type="match status" value="1"/>
</dbReference>
<evidence type="ECO:0000259" key="2">
    <source>
        <dbReference type="Pfam" id="PF03795"/>
    </source>
</evidence>
<dbReference type="KEGG" id="strr:EKD16_15975"/>
<comment type="similarity">
    <text evidence="1">Belongs to the YciI family.</text>
</comment>
<dbReference type="PANTHER" id="PTHR35174">
    <property type="entry name" value="BLL7171 PROTEIN-RELATED"/>
    <property type="match status" value="1"/>
</dbReference>
<organism evidence="3 4">
    <name type="scientific">Streptomonospora litoralis</name>
    <dbReference type="NCBI Taxonomy" id="2498135"/>
    <lineage>
        <taxon>Bacteria</taxon>
        <taxon>Bacillati</taxon>
        <taxon>Actinomycetota</taxon>
        <taxon>Actinomycetes</taxon>
        <taxon>Streptosporangiales</taxon>
        <taxon>Nocardiopsidaceae</taxon>
        <taxon>Streptomonospora</taxon>
    </lineage>
</organism>
<gene>
    <name evidence="3" type="ORF">EKD16_15975</name>
</gene>
<proteinExistence type="inferred from homology"/>
<dbReference type="Proteomes" id="UP000292235">
    <property type="component" value="Chromosome"/>
</dbReference>
<dbReference type="InterPro" id="IPR005545">
    <property type="entry name" value="YCII"/>
</dbReference>
<reference evidence="3 4" key="1">
    <citation type="submission" date="2019-02" db="EMBL/GenBank/DDBJ databases">
        <authorList>
            <person name="Khodamoradi S."/>
            <person name="Hahnke R.L."/>
            <person name="Kaempfer P."/>
            <person name="Schumann P."/>
            <person name="Rohde M."/>
            <person name="Steinert M."/>
            <person name="Luzhetskyy A."/>
            <person name="Wink J."/>
            <person name="Ruckert C."/>
        </authorList>
    </citation>
    <scope>NUCLEOTIDE SEQUENCE [LARGE SCALE GENOMIC DNA]</scope>
    <source>
        <strain evidence="3 4">M2</strain>
    </source>
</reference>
<dbReference type="Gene3D" id="3.30.70.1060">
    <property type="entry name" value="Dimeric alpha+beta barrel"/>
    <property type="match status" value="1"/>
</dbReference>
<evidence type="ECO:0000313" key="4">
    <source>
        <dbReference type="Proteomes" id="UP000292235"/>
    </source>
</evidence>
<dbReference type="InterPro" id="IPR011008">
    <property type="entry name" value="Dimeric_a/b-barrel"/>
</dbReference>
<evidence type="ECO:0000313" key="3">
    <source>
        <dbReference type="EMBL" id="QBI54967.1"/>
    </source>
</evidence>
<evidence type="ECO:0000256" key="1">
    <source>
        <dbReference type="ARBA" id="ARBA00007689"/>
    </source>
</evidence>
<protein>
    <submittedName>
        <fullName evidence="3">YCII-related domain protein</fullName>
    </submittedName>
</protein>
<dbReference type="EMBL" id="CP036455">
    <property type="protein sequence ID" value="QBI54967.1"/>
    <property type="molecule type" value="Genomic_DNA"/>
</dbReference>